<dbReference type="EMBL" id="VZOJ01000152">
    <property type="protein sequence ID" value="KAB0631727.1"/>
    <property type="molecule type" value="Genomic_DNA"/>
</dbReference>
<evidence type="ECO:0000256" key="1">
    <source>
        <dbReference type="SAM" id="MobiDB-lite"/>
    </source>
</evidence>
<feature type="compositionally biased region" description="Basic and acidic residues" evidence="1">
    <location>
        <begin position="73"/>
        <end position="83"/>
    </location>
</feature>
<feature type="non-terminal residue" evidence="2">
    <location>
        <position position="83"/>
    </location>
</feature>
<feature type="compositionally biased region" description="Basic and acidic residues" evidence="1">
    <location>
        <begin position="51"/>
        <end position="60"/>
    </location>
</feature>
<evidence type="ECO:0000313" key="3">
    <source>
        <dbReference type="Proteomes" id="UP000430232"/>
    </source>
</evidence>
<dbReference type="AlphaFoldDB" id="A0A6H9SRH4"/>
<keyword evidence="3" id="KW-1185">Reference proteome</keyword>
<reference evidence="2 3" key="1">
    <citation type="submission" date="2019-09" db="EMBL/GenBank/DDBJ databases">
        <title>Draft genome sequences of 48 bacterial type strains from the CCUG.</title>
        <authorList>
            <person name="Tunovic T."/>
            <person name="Pineiro-Iglesias B."/>
            <person name="Unosson C."/>
            <person name="Inganas E."/>
            <person name="Ohlen M."/>
            <person name="Cardew S."/>
            <person name="Jensie-Markopoulos S."/>
            <person name="Salva-Serra F."/>
            <person name="Jaen-Luchoro D."/>
            <person name="Karlsson R."/>
            <person name="Svensson-Stadler L."/>
            <person name="Chun J."/>
            <person name="Moore E."/>
        </authorList>
    </citation>
    <scope>NUCLEOTIDE SEQUENCE [LARGE SCALE GENOMIC DNA]</scope>
    <source>
        <strain evidence="2 3">CCUG 54555</strain>
    </source>
</reference>
<name>A0A6H9SRH4_9BURK</name>
<dbReference type="RefSeq" id="WP_151068363.1">
    <property type="nucleotide sequence ID" value="NZ_VZOJ01000152.1"/>
</dbReference>
<proteinExistence type="predicted"/>
<feature type="compositionally biased region" description="Low complexity" evidence="1">
    <location>
        <begin position="33"/>
        <end position="47"/>
    </location>
</feature>
<accession>A0A6H9SRH4</accession>
<protein>
    <submittedName>
        <fullName evidence="2">Uncharacterized protein</fullName>
    </submittedName>
</protein>
<dbReference type="Proteomes" id="UP000430232">
    <property type="component" value="Unassembled WGS sequence"/>
</dbReference>
<comment type="caution">
    <text evidence="2">The sequence shown here is derived from an EMBL/GenBank/DDBJ whole genome shotgun (WGS) entry which is preliminary data.</text>
</comment>
<feature type="region of interest" description="Disordered" evidence="1">
    <location>
        <begin position="1"/>
        <end position="83"/>
    </location>
</feature>
<sequence>MSNVPKSPAPTRANAPSAKHPQGAADARRQQGEPRQQQQHQPQAGKPPRGPRGDERRRNDGQQGQQSQPAAKRAPEDAGARAP</sequence>
<evidence type="ECO:0000313" key="2">
    <source>
        <dbReference type="EMBL" id="KAB0631727.1"/>
    </source>
</evidence>
<gene>
    <name evidence="2" type="ORF">F7R21_31065</name>
</gene>
<organism evidence="2 3">
    <name type="scientific">Burkholderia latens</name>
    <dbReference type="NCBI Taxonomy" id="488446"/>
    <lineage>
        <taxon>Bacteria</taxon>
        <taxon>Pseudomonadati</taxon>
        <taxon>Pseudomonadota</taxon>
        <taxon>Betaproteobacteria</taxon>
        <taxon>Burkholderiales</taxon>
        <taxon>Burkholderiaceae</taxon>
        <taxon>Burkholderia</taxon>
        <taxon>Burkholderia cepacia complex</taxon>
    </lineage>
</organism>